<evidence type="ECO:0000313" key="3">
    <source>
        <dbReference type="Proteomes" id="UP000018426"/>
    </source>
</evidence>
<feature type="transmembrane region" description="Helical" evidence="1">
    <location>
        <begin position="106"/>
        <end position="124"/>
    </location>
</feature>
<feature type="transmembrane region" description="Helical" evidence="1">
    <location>
        <begin position="130"/>
        <end position="147"/>
    </location>
</feature>
<dbReference type="PANTHER" id="PTHR38482">
    <property type="entry name" value="DMT FAMILY PROTEIN"/>
    <property type="match status" value="1"/>
</dbReference>
<keyword evidence="1" id="KW-0472">Membrane</keyword>
<dbReference type="HOGENOM" id="CLU_133782_0_0_6"/>
<dbReference type="Pfam" id="PF04342">
    <property type="entry name" value="DMT_6"/>
    <property type="match status" value="1"/>
</dbReference>
<dbReference type="InterPro" id="IPR007437">
    <property type="entry name" value="DUF486"/>
</dbReference>
<evidence type="ECO:0008006" key="4">
    <source>
        <dbReference type="Google" id="ProtNLM"/>
    </source>
</evidence>
<accession>N8RA03</accession>
<organism evidence="2 3">
    <name type="scientific">Acinetobacter parvus NIPH 1103</name>
    <dbReference type="NCBI Taxonomy" id="1217671"/>
    <lineage>
        <taxon>Bacteria</taxon>
        <taxon>Pseudomonadati</taxon>
        <taxon>Pseudomonadota</taxon>
        <taxon>Gammaproteobacteria</taxon>
        <taxon>Moraxellales</taxon>
        <taxon>Moraxellaceae</taxon>
        <taxon>Acinetobacter</taxon>
    </lineage>
</organism>
<proteinExistence type="predicted"/>
<dbReference type="Proteomes" id="UP000018426">
    <property type="component" value="Unassembled WGS sequence"/>
</dbReference>
<keyword evidence="1" id="KW-1133">Transmembrane helix</keyword>
<dbReference type="PANTHER" id="PTHR38482:SF1">
    <property type="entry name" value="DMT FAMILY PROTEIN"/>
    <property type="match status" value="1"/>
</dbReference>
<reference evidence="2 3" key="1">
    <citation type="submission" date="2013-02" db="EMBL/GenBank/DDBJ databases">
        <title>The Genome Sequence of Acinetobacter parvus NIPH 1103.</title>
        <authorList>
            <consortium name="The Broad Institute Genome Sequencing Platform"/>
            <consortium name="The Broad Institute Genome Sequencing Center for Infectious Disease"/>
            <person name="Cerqueira G."/>
            <person name="Feldgarden M."/>
            <person name="Courvalin P."/>
            <person name="Perichon B."/>
            <person name="Grillot-Courvalin C."/>
            <person name="Clermont D."/>
            <person name="Rocha E."/>
            <person name="Yoon E.-J."/>
            <person name="Nemec A."/>
            <person name="Walker B."/>
            <person name="Young S.K."/>
            <person name="Zeng Q."/>
            <person name="Gargeya S."/>
            <person name="Fitzgerald M."/>
            <person name="Haas B."/>
            <person name="Abouelleil A."/>
            <person name="Alvarado L."/>
            <person name="Arachchi H.M."/>
            <person name="Berlin A.M."/>
            <person name="Chapman S.B."/>
            <person name="Dewar J."/>
            <person name="Goldberg J."/>
            <person name="Griggs A."/>
            <person name="Gujja S."/>
            <person name="Hansen M."/>
            <person name="Howarth C."/>
            <person name="Imamovic A."/>
            <person name="Larimer J."/>
            <person name="McCowan C."/>
            <person name="Murphy C."/>
            <person name="Neiman D."/>
            <person name="Pearson M."/>
            <person name="Priest M."/>
            <person name="Roberts A."/>
            <person name="Saif S."/>
            <person name="Shea T."/>
            <person name="Sisk P."/>
            <person name="Sykes S."/>
            <person name="Wortman J."/>
            <person name="Nusbaum C."/>
            <person name="Birren B."/>
        </authorList>
    </citation>
    <scope>NUCLEOTIDE SEQUENCE [LARGE SCALE GENOMIC DNA]</scope>
    <source>
        <strain evidence="2 3">NIPH 1103</strain>
    </source>
</reference>
<sequence length="151" mass="17860">MEKIVKIRCCSLLIMTLRNDKIPVFLKYYFTKDIMLSFPLLALCLLIISNFFMTLAWYGHLKILHNAPLWQAILFSWCIALLEYSFMIPATKLLSQHGWSLGEMKITQEVVTLIVFVPFMIFLFKQPFKLDYVWAMFCLMGCVYFVFRNQS</sequence>
<dbReference type="STRING" id="134533.GCA_001485085_02327"/>
<evidence type="ECO:0000256" key="1">
    <source>
        <dbReference type="SAM" id="Phobius"/>
    </source>
</evidence>
<gene>
    <name evidence="2" type="ORF">F989_02759</name>
</gene>
<feature type="transmembrane region" description="Helical" evidence="1">
    <location>
        <begin position="36"/>
        <end position="58"/>
    </location>
</feature>
<protein>
    <recommendedName>
        <fullName evidence="4">EamA domain-containing protein</fullName>
    </recommendedName>
</protein>
<feature type="transmembrane region" description="Helical" evidence="1">
    <location>
        <begin position="70"/>
        <end position="94"/>
    </location>
</feature>
<dbReference type="EMBL" id="APOL01000044">
    <property type="protein sequence ID" value="ENU32253.1"/>
    <property type="molecule type" value="Genomic_DNA"/>
</dbReference>
<dbReference type="PATRIC" id="fig|1217671.3.peg.2711"/>
<evidence type="ECO:0000313" key="2">
    <source>
        <dbReference type="EMBL" id="ENU32253.1"/>
    </source>
</evidence>
<keyword evidence="1" id="KW-0812">Transmembrane</keyword>
<comment type="caution">
    <text evidence="2">The sequence shown here is derived from an EMBL/GenBank/DDBJ whole genome shotgun (WGS) entry which is preliminary data.</text>
</comment>
<name>N8RA03_9GAMM</name>
<dbReference type="AlphaFoldDB" id="N8RA03"/>